<dbReference type="InParanoid" id="A0A1X2HVN5"/>
<dbReference type="AlphaFoldDB" id="A0A1X2HVN5"/>
<evidence type="ECO:0000313" key="1">
    <source>
        <dbReference type="EMBL" id="ORZ03629.1"/>
    </source>
</evidence>
<comment type="caution">
    <text evidence="1">The sequence shown here is derived from an EMBL/GenBank/DDBJ whole genome shotgun (WGS) entry which is preliminary data.</text>
</comment>
<protein>
    <submittedName>
        <fullName evidence="1">Uncharacterized protein</fullName>
    </submittedName>
</protein>
<name>A0A1X2HVN5_SYNRA</name>
<evidence type="ECO:0000313" key="2">
    <source>
        <dbReference type="Proteomes" id="UP000242180"/>
    </source>
</evidence>
<gene>
    <name evidence="1" type="ORF">BCR43DRAFT_510661</name>
</gene>
<dbReference type="OMA" id="VMLDRME"/>
<organism evidence="1 2">
    <name type="scientific">Syncephalastrum racemosum</name>
    <name type="common">Filamentous fungus</name>
    <dbReference type="NCBI Taxonomy" id="13706"/>
    <lineage>
        <taxon>Eukaryota</taxon>
        <taxon>Fungi</taxon>
        <taxon>Fungi incertae sedis</taxon>
        <taxon>Mucoromycota</taxon>
        <taxon>Mucoromycotina</taxon>
        <taxon>Mucoromycetes</taxon>
        <taxon>Mucorales</taxon>
        <taxon>Syncephalastraceae</taxon>
        <taxon>Syncephalastrum</taxon>
    </lineage>
</organism>
<dbReference type="Proteomes" id="UP000242180">
    <property type="component" value="Unassembled WGS sequence"/>
</dbReference>
<accession>A0A1X2HVN5</accession>
<keyword evidence="2" id="KW-1185">Reference proteome</keyword>
<dbReference type="OrthoDB" id="4179406at2759"/>
<proteinExistence type="predicted"/>
<dbReference type="STRING" id="13706.A0A1X2HVN5"/>
<reference evidence="1 2" key="1">
    <citation type="submission" date="2016-07" db="EMBL/GenBank/DDBJ databases">
        <title>Pervasive Adenine N6-methylation of Active Genes in Fungi.</title>
        <authorList>
            <consortium name="DOE Joint Genome Institute"/>
            <person name="Mondo S.J."/>
            <person name="Dannebaum R.O."/>
            <person name="Kuo R.C."/>
            <person name="Labutti K."/>
            <person name="Haridas S."/>
            <person name="Kuo A."/>
            <person name="Salamov A."/>
            <person name="Ahrendt S.R."/>
            <person name="Lipzen A."/>
            <person name="Sullivan W."/>
            <person name="Andreopoulos W.B."/>
            <person name="Clum A."/>
            <person name="Lindquist E."/>
            <person name="Daum C."/>
            <person name="Ramamoorthy G.K."/>
            <person name="Gryganskyi A."/>
            <person name="Culley D."/>
            <person name="Magnuson J.K."/>
            <person name="James T.Y."/>
            <person name="O'Malley M.A."/>
            <person name="Stajich J.E."/>
            <person name="Spatafora J.W."/>
            <person name="Visel A."/>
            <person name="Grigoriev I.V."/>
        </authorList>
    </citation>
    <scope>NUCLEOTIDE SEQUENCE [LARGE SCALE GENOMIC DNA]</scope>
    <source>
        <strain evidence="1 2">NRRL 2496</strain>
    </source>
</reference>
<dbReference type="EMBL" id="MCGN01000001">
    <property type="protein sequence ID" value="ORZ03629.1"/>
    <property type="molecule type" value="Genomic_DNA"/>
</dbReference>
<sequence>MVQYGSKMLNQHLLGTLCPASGFLSQYLPVCRQHAYPVPDFSKFVEMQESIYYSMVNSPDAISPLELKSVELATRDLQVMIKYSNLMSADLLQEKLGDYLGRSRKFGRAIQSLQAQTKGVLDNLITYNTFTLRKLKDVEEKRSGHQELRIVYENAMALAEKEARRLILSIESAHTSLDELEQDLLAIHEISTQEKNYQKAEKPHILADMVSMVRGKGLRRPLVEENLQLLHNFDSERMKAAQQLMRMLNAMEGFQMDLEELRTQVVTPIVAPDELPLSMHIQNIQKAIERLKKGKVVAWKDQEREDEEANKIEGA</sequence>